<keyword evidence="2" id="KW-0548">Nucleotidyltransferase</keyword>
<name>A0ABV2M5I9_9FIRM</name>
<gene>
    <name evidence="2" type="ORF">ABID24_002992</name>
</gene>
<keyword evidence="2" id="KW-0695">RNA-directed DNA polymerase</keyword>
<dbReference type="InterPro" id="IPR000477">
    <property type="entry name" value="RT_dom"/>
</dbReference>
<keyword evidence="2" id="KW-0808">Transferase</keyword>
<dbReference type="EMBL" id="JBEPMJ010000027">
    <property type="protein sequence ID" value="MET3751730.1"/>
    <property type="molecule type" value="Genomic_DNA"/>
</dbReference>
<dbReference type="GO" id="GO:0003964">
    <property type="term" value="F:RNA-directed DNA polymerase activity"/>
    <property type="evidence" value="ECO:0007669"/>
    <property type="project" value="UniProtKB-KW"/>
</dbReference>
<protein>
    <submittedName>
        <fullName evidence="2">Retron-type reverse transcriptase</fullName>
    </submittedName>
</protein>
<dbReference type="Proteomes" id="UP001549106">
    <property type="component" value="Unassembled WGS sequence"/>
</dbReference>
<sequence length="91" mass="10397">MEYLNEGYEWVIDIDIEQFFDNVNHDKLIQILREQVNDSTTLNLIRKYLKARVMEKGLERATTSGVPQGGLCRVQKVNALIEPKNTGCISA</sequence>
<evidence type="ECO:0000313" key="2">
    <source>
        <dbReference type="EMBL" id="MET3751730.1"/>
    </source>
</evidence>
<accession>A0ABV2M5I9</accession>
<organism evidence="2 3">
    <name type="scientific">Blautia caecimuris</name>
    <dbReference type="NCBI Taxonomy" id="1796615"/>
    <lineage>
        <taxon>Bacteria</taxon>
        <taxon>Bacillati</taxon>
        <taxon>Bacillota</taxon>
        <taxon>Clostridia</taxon>
        <taxon>Lachnospirales</taxon>
        <taxon>Lachnospiraceae</taxon>
        <taxon>Blautia</taxon>
    </lineage>
</organism>
<reference evidence="2 3" key="1">
    <citation type="submission" date="2024-06" db="EMBL/GenBank/DDBJ databases">
        <title>Genomic Encyclopedia of Type Strains, Phase IV (KMG-IV): sequencing the most valuable type-strain genomes for metagenomic binning, comparative biology and taxonomic classification.</title>
        <authorList>
            <person name="Goeker M."/>
        </authorList>
    </citation>
    <scope>NUCLEOTIDE SEQUENCE [LARGE SCALE GENOMIC DNA]</scope>
    <source>
        <strain evidence="2 3">DSM 29492</strain>
    </source>
</reference>
<proteinExistence type="predicted"/>
<evidence type="ECO:0000259" key="1">
    <source>
        <dbReference type="Pfam" id="PF00078"/>
    </source>
</evidence>
<dbReference type="InterPro" id="IPR043502">
    <property type="entry name" value="DNA/RNA_pol_sf"/>
</dbReference>
<feature type="domain" description="Reverse transcriptase" evidence="1">
    <location>
        <begin position="5"/>
        <end position="70"/>
    </location>
</feature>
<dbReference type="Pfam" id="PF00078">
    <property type="entry name" value="RVT_1"/>
    <property type="match status" value="1"/>
</dbReference>
<keyword evidence="3" id="KW-1185">Reference proteome</keyword>
<dbReference type="SUPFAM" id="SSF56672">
    <property type="entry name" value="DNA/RNA polymerases"/>
    <property type="match status" value="1"/>
</dbReference>
<comment type="caution">
    <text evidence="2">The sequence shown here is derived from an EMBL/GenBank/DDBJ whole genome shotgun (WGS) entry which is preliminary data.</text>
</comment>
<dbReference type="PANTHER" id="PTHR34047:SF8">
    <property type="entry name" value="PROTEIN YKFC"/>
    <property type="match status" value="1"/>
</dbReference>
<dbReference type="PANTHER" id="PTHR34047">
    <property type="entry name" value="NUCLEAR INTRON MATURASE 1, MITOCHONDRIAL-RELATED"/>
    <property type="match status" value="1"/>
</dbReference>
<evidence type="ECO:0000313" key="3">
    <source>
        <dbReference type="Proteomes" id="UP001549106"/>
    </source>
</evidence>
<dbReference type="InterPro" id="IPR051083">
    <property type="entry name" value="GrpII_Intron_Splice-Mob/Def"/>
</dbReference>